<protein>
    <recommendedName>
        <fullName evidence="6">Protein BatD</fullName>
    </recommendedName>
</protein>
<dbReference type="KEGG" id="smon:AWR27_18685"/>
<dbReference type="Proteomes" id="UP000187941">
    <property type="component" value="Chromosome"/>
</dbReference>
<evidence type="ECO:0008006" key="6">
    <source>
        <dbReference type="Google" id="ProtNLM"/>
    </source>
</evidence>
<feature type="signal peptide" evidence="3">
    <location>
        <begin position="1"/>
        <end position="22"/>
    </location>
</feature>
<dbReference type="AlphaFoldDB" id="A0A1P9X0K1"/>
<keyword evidence="5" id="KW-1185">Reference proteome</keyword>
<feature type="region of interest" description="Disordered" evidence="1">
    <location>
        <begin position="412"/>
        <end position="432"/>
    </location>
</feature>
<gene>
    <name evidence="4" type="ORF">AWR27_18685</name>
</gene>
<dbReference type="STRING" id="1178516.AWR27_18685"/>
<dbReference type="EMBL" id="CP014263">
    <property type="protein sequence ID" value="AQG81167.1"/>
    <property type="molecule type" value="Genomic_DNA"/>
</dbReference>
<sequence>MFLAVFRKYFALFFCLPIVTFGQVIDNAATIEFSATNFPIERPFVITVSIPNSETRPTISFPDITGFSKKGTSASVTTVEIGGKTVVNQIITQNYQARTPGRFRLPPFSITTNGTTVRSEGAELTVRPTATLPGSASALLENTLPKNPAFLTLRATKSSIYVGESIGLTLSFFVADNYPYVLNFTALDKQLQTIIKKIRPANAWEENLNINELKAVPVQVGGKPFREYKLYQAVFFPLSTRPLRLPAVTLQLTRSRPLIGPPAPTPETVSFTSRPLNVAVRALPAHPLRGRVPVGVFRLEESLDRRRIVVSRSVRYAFSVVGEGNIAALPAPAMLNPNPDVDVFPPEERLTLSRTVAGVTGSKTFTYFLVPHQQSPIPLAGRFQWIYFNPQLARYDTLRPALVLQVGTTNGNTSPAKMGNSPETGRDTVSAPAGSMSIYDGIETLDSSRQPISISVLVRAAANVFIVLMLLGMIFVFFKR</sequence>
<dbReference type="InterPro" id="IPR025738">
    <property type="entry name" value="BatD"/>
</dbReference>
<name>A0A1P9X0K1_9BACT</name>
<evidence type="ECO:0000256" key="1">
    <source>
        <dbReference type="SAM" id="MobiDB-lite"/>
    </source>
</evidence>
<keyword evidence="2" id="KW-0472">Membrane</keyword>
<keyword evidence="2" id="KW-1133">Transmembrane helix</keyword>
<dbReference type="Pfam" id="PF13584">
    <property type="entry name" value="BatD"/>
    <property type="match status" value="1"/>
</dbReference>
<feature type="chain" id="PRO_5012998522" description="Protein BatD" evidence="3">
    <location>
        <begin position="23"/>
        <end position="480"/>
    </location>
</feature>
<organism evidence="4 5">
    <name type="scientific">Spirosoma montaniterrae</name>
    <dbReference type="NCBI Taxonomy" id="1178516"/>
    <lineage>
        <taxon>Bacteria</taxon>
        <taxon>Pseudomonadati</taxon>
        <taxon>Bacteroidota</taxon>
        <taxon>Cytophagia</taxon>
        <taxon>Cytophagales</taxon>
        <taxon>Cytophagaceae</taxon>
        <taxon>Spirosoma</taxon>
    </lineage>
</organism>
<dbReference type="PANTHER" id="PTHR40940:SF2">
    <property type="entry name" value="BATD"/>
    <property type="match status" value="1"/>
</dbReference>
<dbReference type="PANTHER" id="PTHR40940">
    <property type="entry name" value="PROTEIN BATD-RELATED"/>
    <property type="match status" value="1"/>
</dbReference>
<evidence type="ECO:0000313" key="4">
    <source>
        <dbReference type="EMBL" id="AQG81167.1"/>
    </source>
</evidence>
<evidence type="ECO:0000313" key="5">
    <source>
        <dbReference type="Proteomes" id="UP000187941"/>
    </source>
</evidence>
<feature type="transmembrane region" description="Helical" evidence="2">
    <location>
        <begin position="456"/>
        <end position="478"/>
    </location>
</feature>
<accession>A0A1P9X0K1</accession>
<proteinExistence type="predicted"/>
<keyword evidence="2" id="KW-0812">Transmembrane</keyword>
<evidence type="ECO:0000256" key="3">
    <source>
        <dbReference type="SAM" id="SignalP"/>
    </source>
</evidence>
<dbReference type="OrthoDB" id="2079210at2"/>
<keyword evidence="3" id="KW-0732">Signal</keyword>
<evidence type="ECO:0000256" key="2">
    <source>
        <dbReference type="SAM" id="Phobius"/>
    </source>
</evidence>
<reference evidence="4 5" key="1">
    <citation type="submission" date="2016-01" db="EMBL/GenBank/DDBJ databases">
        <authorList>
            <person name="Oliw E.H."/>
        </authorList>
    </citation>
    <scope>NUCLEOTIDE SEQUENCE [LARGE SCALE GENOMIC DNA]</scope>
    <source>
        <strain evidence="4 5">DY10</strain>
    </source>
</reference>